<dbReference type="Pfam" id="PF19681">
    <property type="entry name" value="DUF6183"/>
    <property type="match status" value="1"/>
</dbReference>
<name>A0A919LFY9_9ACTN</name>
<protein>
    <submittedName>
        <fullName evidence="2">Uncharacterized protein</fullName>
    </submittedName>
</protein>
<organism evidence="2 3">
    <name type="scientific">Streptomyces xanthophaeus</name>
    <dbReference type="NCBI Taxonomy" id="67385"/>
    <lineage>
        <taxon>Bacteria</taxon>
        <taxon>Bacillati</taxon>
        <taxon>Actinomycetota</taxon>
        <taxon>Actinomycetes</taxon>
        <taxon>Kitasatosporales</taxon>
        <taxon>Streptomycetaceae</taxon>
        <taxon>Streptomyces</taxon>
    </lineage>
</organism>
<dbReference type="AlphaFoldDB" id="A0A919LFY9"/>
<evidence type="ECO:0000313" key="3">
    <source>
        <dbReference type="Proteomes" id="UP000600026"/>
    </source>
</evidence>
<feature type="region of interest" description="Disordered" evidence="1">
    <location>
        <begin position="169"/>
        <end position="198"/>
    </location>
</feature>
<proteinExistence type="predicted"/>
<dbReference type="EMBL" id="BNEE01000002">
    <property type="protein sequence ID" value="GHI82834.1"/>
    <property type="molecule type" value="Genomic_DNA"/>
</dbReference>
<dbReference type="InterPro" id="IPR045756">
    <property type="entry name" value="DUF6183"/>
</dbReference>
<keyword evidence="3" id="KW-1185">Reference proteome</keyword>
<comment type="caution">
    <text evidence="2">The sequence shown here is derived from an EMBL/GenBank/DDBJ whole genome shotgun (WGS) entry which is preliminary data.</text>
</comment>
<accession>A0A919LFY9</accession>
<evidence type="ECO:0000256" key="1">
    <source>
        <dbReference type="SAM" id="MobiDB-lite"/>
    </source>
</evidence>
<dbReference type="OrthoDB" id="3872040at2"/>
<gene>
    <name evidence="2" type="ORF">Sxan_01980</name>
</gene>
<sequence>MNAEARELDKLVWEQTESRVRQGDLSSVRELGAQFAAELDAAVGRVRAYQGGLARIVRTLALTPGRESLAQLIRLLDECGPFGRSGTEPQFIASLLAEAQRPDELAELLYRRPVSDGLDALRACLFHELLLRGIDVKALRPVARQDWFALSWLPTDLRPFETDAPFPSRSVNGSAGGAWTGLGGEGRADPPTPRRHVPSSLRDIATVEVHEALVAAPSAGDFGDFGAWVFALEAPVEPALVPALVPSLPMKCVEGLGADARFAIARRSPADIWRILFSTASMGGVYGHGVHGAFGRRSAWWSLTGLSGAPLDASAQEVERQVLESTWFHFECDSAWFHNEIYDYGIVALSPDRCRLAVLAATCTD</sequence>
<reference evidence="2" key="1">
    <citation type="submission" date="2020-09" db="EMBL/GenBank/DDBJ databases">
        <title>Whole genome shotgun sequence of Streptomyces xanthophaeus NBRC 12829.</title>
        <authorList>
            <person name="Komaki H."/>
            <person name="Tamura T."/>
        </authorList>
    </citation>
    <scope>NUCLEOTIDE SEQUENCE</scope>
    <source>
        <strain evidence="2">NBRC 12829</strain>
    </source>
</reference>
<evidence type="ECO:0000313" key="2">
    <source>
        <dbReference type="EMBL" id="GHI82834.1"/>
    </source>
</evidence>
<dbReference type="RefSeq" id="WP_051902652.1">
    <property type="nucleotide sequence ID" value="NZ_BNEE01000002.1"/>
</dbReference>
<feature type="compositionally biased region" description="Gly residues" evidence="1">
    <location>
        <begin position="174"/>
        <end position="185"/>
    </location>
</feature>
<dbReference type="Proteomes" id="UP000600026">
    <property type="component" value="Unassembled WGS sequence"/>
</dbReference>